<reference evidence="4" key="1">
    <citation type="submission" date="2025-08" db="UniProtKB">
        <authorList>
            <consortium name="RefSeq"/>
        </authorList>
    </citation>
    <scope>IDENTIFICATION</scope>
</reference>
<dbReference type="InParanoid" id="A0A1U8D5H1"/>
<keyword evidence="3" id="KW-1185">Reference proteome</keyword>
<dbReference type="GeneID" id="102380796"/>
<gene>
    <name evidence="4" type="primary">C2CD6</name>
</gene>
<name>A0A1U8D5H1_ALLSI</name>
<feature type="region of interest" description="Disordered" evidence="1">
    <location>
        <begin position="862"/>
        <end position="884"/>
    </location>
</feature>
<dbReference type="Pfam" id="PF15729">
    <property type="entry name" value="CTSRT"/>
    <property type="match status" value="1"/>
</dbReference>
<feature type="compositionally biased region" description="Basic and acidic residues" evidence="1">
    <location>
        <begin position="1482"/>
        <end position="1497"/>
    </location>
</feature>
<sequence length="1719" mass="195638">MPDSGAKEGNSGLSAFLTSSVESMQRWARLRGKVQKLQTAVQLSDKEPGQPSDVYSLVPCGEVVGCLAVCVTLCKHFTSKFDVQQNTNLLLRITVNGIMKCTNPQILKVHQRSYLRDVTVNFGDVKYFSIQVPRQRQDMQNKIILELVEFQSPKEFPKLLGYATVHLYEVIQRSHFTETLAMRSRNIVVCTLEVEFTFCYGSFGYGYSHQLKQPEPELQKTIKRSMFLRIPPLKDRRDRQSVIAAQFLGYPAFSSPDQCVADGTVEREISSPGVSSKGLGILQNGLKKIPPRNRLEKMKNEYRTLKTWDKRAEYLDELIMKKGPKMTTGQHMAFHFKEMDEKRQKTSGERSRSFSALSVDSELQGEDLFKTETKLKDYSNLSLRISEQVLKTTEKMHHGDSSEYAESDQKLHPLPAVVITSTSTVSQKSLIRNPEENWERTSSVCFKPMDSEYVIAVVPDWEIELGRKPNTEKLSVLEPTKADLIHLEDYPVIHSQDFASGISERARISPQVSVTSESEPVIILSDPSGKTVKKLQQFPLKEIEYQQPVLSGDKFEPFLRHIGRTQSTVYERKEAGLEAPIFSVLENKPLCADVKEEDDQDPPIGTPSTKVTSSSAIELSKSCQRLSILRLIESNMKLEEEQKDLSLLNVKEPLLLTINTNLPEKWQEKRLSETEIMHPNIFLNNALEDFLVDRLINIITLKSVLSSSLGEMISERLSEIVVDTKTELEEEYQNLQCFVDGSSVVLERDLLEKGQNYYRLSEPETIHLKAVLSQNLQDRLIERFSETGIITDLELGKQHQNLPLQGIKDMVRDMDLDEKIHNYEKTASEPEIVDLKPVLKQNLQDFAREGLLELGLMLSNDARQPKSEAESSEKSKDQSGKQYSETEIRIIKSLSENLQDLPDERFLESGLIKVTELEHECPNLTSQFFKDRQSIDEKGTKCFKKKSSKTEKIKIESALSQNLQDYMSESCSERGMNTEIKLGKEQQNGSLQIIKVKLPVDLETEVPRREEDHHKQRLTKQEINLKSASDKTLQDTFIEKLLETEIMSLKTFLNQCLQEKLSETRLVTEEKLENVQQNHSLQHIAERQPRITETDLPDIGQVHPSESLTKQHIIKGRPILNGNIQDFLLEALSQREIMNLKSILSKKIQNHFIERFSEIGVITEEELRKIYQSLFVLRANERLSNDMEVNLPKEEQSLRTKSLSTKKLQDRLSETQLVELKSLLNKIMKEGCKDRLSETEVKSLKSVLSTSFQDLPVENISVELESTCQNTSLKNGEGKPLTVTDKNIFESRQDHAAENLNKMSIINEKPILRKEKCKLPVDNISEQVCAVVNLNKETQTNSLRTLPQKGKNYFERETQVLQSCLSNTEKTYSKTDLEKALKPKHSDDSLRGTPETVALTSFLSSHDTEVQTELKEYLSKSMLSFPASPPTFIFLRSDSDREAKASDKSCGKAKGKKKHINKVSRKCTVPYQGQVVMGTQFKEEKQTDLHKSKEGLKGKHKKHPEAGSQILGVSGSKKDSKCSMFSYTLNKENSKQKAEQEKRHESRSKKLLSKSIKVPSATKSEQQLKRSANVVQEESSPSSFPRSWRAKRNISHYTDREDIDVELFKHLEKAVKRALRDLGKAPEDSTCQPLHSVRPHTAPDICNPTEETSKAQPARSCASSLDSFVDEDTGHTTSSESENLDSPVEQVEITPEKWEVVCKVLQKILQQNWKPKKDS</sequence>
<dbReference type="InterPro" id="IPR048363">
    <property type="entry name" value="CTSRT_C2"/>
</dbReference>
<feature type="region of interest" description="Disordered" evidence="1">
    <location>
        <begin position="1626"/>
        <end position="1690"/>
    </location>
</feature>
<dbReference type="PANTHER" id="PTHR21665">
    <property type="entry name" value="CATION CHANNEL SPERM-ASSOCIATED TARGETING SUBUNIT TAU"/>
    <property type="match status" value="1"/>
</dbReference>
<feature type="compositionally biased region" description="Basic and acidic residues" evidence="1">
    <location>
        <begin position="1532"/>
        <end position="1544"/>
    </location>
</feature>
<evidence type="ECO:0000313" key="4">
    <source>
        <dbReference type="RefSeq" id="XP_014372390.2"/>
    </source>
</evidence>
<feature type="domain" description="Cation channel sperm-associated targeting subunit tau C2" evidence="2">
    <location>
        <begin position="57"/>
        <end position="201"/>
    </location>
</feature>
<evidence type="ECO:0000259" key="2">
    <source>
        <dbReference type="Pfam" id="PF15729"/>
    </source>
</evidence>
<feature type="compositionally biased region" description="Basic and acidic residues" evidence="1">
    <location>
        <begin position="863"/>
        <end position="884"/>
    </location>
</feature>
<dbReference type="KEGG" id="asn:102380796"/>
<protein>
    <submittedName>
        <fullName evidence="4">C2 calcium-dependent domain-containing protein 6 isoform X1</fullName>
    </submittedName>
</protein>
<dbReference type="Proteomes" id="UP000189705">
    <property type="component" value="Unplaced"/>
</dbReference>
<evidence type="ECO:0000256" key="1">
    <source>
        <dbReference type="SAM" id="MobiDB-lite"/>
    </source>
</evidence>
<accession>A0A1U8D5H1</accession>
<evidence type="ECO:0000313" key="3">
    <source>
        <dbReference type="Proteomes" id="UP000189705"/>
    </source>
</evidence>
<dbReference type="CTD" id="151254"/>
<dbReference type="eggNOG" id="ENOG502S23V">
    <property type="taxonomic scope" value="Eukaryota"/>
</dbReference>
<proteinExistence type="predicted"/>
<feature type="compositionally biased region" description="Polar residues" evidence="1">
    <location>
        <begin position="1561"/>
        <end position="1585"/>
    </location>
</feature>
<feature type="region of interest" description="Disordered" evidence="1">
    <location>
        <begin position="1482"/>
        <end position="1519"/>
    </location>
</feature>
<dbReference type="RefSeq" id="XP_014372390.2">
    <property type="nucleotide sequence ID" value="XM_014516904.2"/>
</dbReference>
<organism evidence="3 4">
    <name type="scientific">Alligator sinensis</name>
    <name type="common">Chinese alligator</name>
    <dbReference type="NCBI Taxonomy" id="38654"/>
    <lineage>
        <taxon>Eukaryota</taxon>
        <taxon>Metazoa</taxon>
        <taxon>Chordata</taxon>
        <taxon>Craniata</taxon>
        <taxon>Vertebrata</taxon>
        <taxon>Euteleostomi</taxon>
        <taxon>Archelosauria</taxon>
        <taxon>Archosauria</taxon>
        <taxon>Crocodylia</taxon>
        <taxon>Alligatoridae</taxon>
        <taxon>Alligatorinae</taxon>
        <taxon>Alligator</taxon>
    </lineage>
</organism>
<dbReference type="InterPro" id="IPR031462">
    <property type="entry name" value="CTSRT"/>
</dbReference>
<feature type="region of interest" description="Disordered" evidence="1">
    <location>
        <begin position="1531"/>
        <end position="1586"/>
    </location>
</feature>
<dbReference type="PANTHER" id="PTHR21665:SF2">
    <property type="entry name" value="CATION CHANNEL SPERM-ASSOCIATED TARGETING SUBUNIT TAU"/>
    <property type="match status" value="1"/>
</dbReference>